<reference evidence="1 2" key="1">
    <citation type="submission" date="2016-10" db="EMBL/GenBank/DDBJ databases">
        <authorList>
            <person name="de Groot N.N."/>
        </authorList>
    </citation>
    <scope>NUCLEOTIDE SEQUENCE [LARGE SCALE GENOMIC DNA]</scope>
    <source>
        <strain evidence="1 2">YAD2003</strain>
    </source>
</reference>
<dbReference type="GO" id="GO:0009236">
    <property type="term" value="P:cobalamin biosynthetic process"/>
    <property type="evidence" value="ECO:0007669"/>
    <property type="project" value="InterPro"/>
</dbReference>
<dbReference type="EMBL" id="FNWV01000001">
    <property type="protein sequence ID" value="SEH37661.1"/>
    <property type="molecule type" value="Genomic_DNA"/>
</dbReference>
<dbReference type="GO" id="GO:0005524">
    <property type="term" value="F:ATP binding"/>
    <property type="evidence" value="ECO:0007669"/>
    <property type="project" value="InterPro"/>
</dbReference>
<dbReference type="PIRSF" id="PIRSF015617">
    <property type="entry name" value="Adensltrnsf_CobA"/>
    <property type="match status" value="1"/>
</dbReference>
<dbReference type="InterPro" id="IPR003724">
    <property type="entry name" value="CblAdoTrfase_CobA"/>
</dbReference>
<evidence type="ECO:0000313" key="2">
    <source>
        <dbReference type="Proteomes" id="UP000183190"/>
    </source>
</evidence>
<dbReference type="Gene3D" id="3.40.50.300">
    <property type="entry name" value="P-loop containing nucleotide triphosphate hydrolases"/>
    <property type="match status" value="1"/>
</dbReference>
<accession>A0A1H6HPF6</accession>
<dbReference type="AlphaFoldDB" id="A0A1H6HPF6"/>
<dbReference type="Pfam" id="PF02572">
    <property type="entry name" value="CobA_CobO_BtuR"/>
    <property type="match status" value="1"/>
</dbReference>
<evidence type="ECO:0000313" key="1">
    <source>
        <dbReference type="EMBL" id="SEH37661.1"/>
    </source>
</evidence>
<name>A0A1H6HPF6_RUMFL</name>
<dbReference type="OrthoDB" id="9810309at2"/>
<dbReference type="SUPFAM" id="SSF52540">
    <property type="entry name" value="P-loop containing nucleoside triphosphate hydrolases"/>
    <property type="match status" value="1"/>
</dbReference>
<protein>
    <submittedName>
        <fullName evidence="1">Cob(I)alamin adenosyltransferase</fullName>
    </submittedName>
</protein>
<dbReference type="InterPro" id="IPR027417">
    <property type="entry name" value="P-loop_NTPase"/>
</dbReference>
<dbReference type="PANTHER" id="PTHR46638:SF1">
    <property type="entry name" value="CORRINOID ADENOSYLTRANSFERASE"/>
    <property type="match status" value="1"/>
</dbReference>
<proteinExistence type="predicted"/>
<keyword evidence="1" id="KW-0808">Transferase</keyword>
<gene>
    <name evidence="1" type="ORF">SAMN02910265_00147</name>
</gene>
<sequence length="171" mass="19155">MLHIYYGNGKGKTTAAVGLAVRACGAGMKAAFLQFLKNGSSSEINVLRSLENITVMCCEECNKFTFQMNDAEKQNVERCHTEMLKKASSMLENGAVQLIVLDEFLDAYNKKLIDTELADDFINNCSDKCEIVMTGRMPSEWLKNQADYLTEMTAVKHPYEKGITARKGIEY</sequence>
<dbReference type="GO" id="GO:0008817">
    <property type="term" value="F:corrinoid adenosyltransferase activity"/>
    <property type="evidence" value="ECO:0007669"/>
    <property type="project" value="InterPro"/>
</dbReference>
<dbReference type="Proteomes" id="UP000183190">
    <property type="component" value="Unassembled WGS sequence"/>
</dbReference>
<organism evidence="1 2">
    <name type="scientific">Ruminococcus flavefaciens</name>
    <dbReference type="NCBI Taxonomy" id="1265"/>
    <lineage>
        <taxon>Bacteria</taxon>
        <taxon>Bacillati</taxon>
        <taxon>Bacillota</taxon>
        <taxon>Clostridia</taxon>
        <taxon>Eubacteriales</taxon>
        <taxon>Oscillospiraceae</taxon>
        <taxon>Ruminococcus</taxon>
    </lineage>
</organism>
<dbReference type="RefSeq" id="WP_074714001.1">
    <property type="nucleotide sequence ID" value="NZ_FNWV01000001.1"/>
</dbReference>
<dbReference type="PANTHER" id="PTHR46638">
    <property type="entry name" value="CORRINOID ADENOSYLTRANSFERASE"/>
    <property type="match status" value="1"/>
</dbReference>